<comment type="caution">
    <text evidence="1">The sequence shown here is derived from an EMBL/GenBank/DDBJ whole genome shotgun (WGS) entry which is preliminary data.</text>
</comment>
<evidence type="ECO:0000313" key="1">
    <source>
        <dbReference type="EMBL" id="KAH3880003.1"/>
    </source>
</evidence>
<proteinExistence type="predicted"/>
<reference evidence="1" key="1">
    <citation type="journal article" date="2019" name="bioRxiv">
        <title>The Genome of the Zebra Mussel, Dreissena polymorpha: A Resource for Invasive Species Research.</title>
        <authorList>
            <person name="McCartney M.A."/>
            <person name="Auch B."/>
            <person name="Kono T."/>
            <person name="Mallez S."/>
            <person name="Zhang Y."/>
            <person name="Obille A."/>
            <person name="Becker A."/>
            <person name="Abrahante J.E."/>
            <person name="Garbe J."/>
            <person name="Badalamenti J.P."/>
            <person name="Herman A."/>
            <person name="Mangelson H."/>
            <person name="Liachko I."/>
            <person name="Sullivan S."/>
            <person name="Sone E.D."/>
            <person name="Koren S."/>
            <person name="Silverstein K.A.T."/>
            <person name="Beckman K.B."/>
            <person name="Gohl D.M."/>
        </authorList>
    </citation>
    <scope>NUCLEOTIDE SEQUENCE</scope>
    <source>
        <strain evidence="1">Duluth1</strain>
        <tissue evidence="1">Whole animal</tissue>
    </source>
</reference>
<dbReference type="EMBL" id="JAIWYP010000001">
    <property type="protein sequence ID" value="KAH3880003.1"/>
    <property type="molecule type" value="Genomic_DNA"/>
</dbReference>
<keyword evidence="2" id="KW-1185">Reference proteome</keyword>
<reference evidence="1" key="2">
    <citation type="submission" date="2020-11" db="EMBL/GenBank/DDBJ databases">
        <authorList>
            <person name="McCartney M.A."/>
            <person name="Auch B."/>
            <person name="Kono T."/>
            <person name="Mallez S."/>
            <person name="Becker A."/>
            <person name="Gohl D.M."/>
            <person name="Silverstein K.A.T."/>
            <person name="Koren S."/>
            <person name="Bechman K.B."/>
            <person name="Herman A."/>
            <person name="Abrahante J.E."/>
            <person name="Garbe J."/>
        </authorList>
    </citation>
    <scope>NUCLEOTIDE SEQUENCE</scope>
    <source>
        <strain evidence="1">Duluth1</strain>
        <tissue evidence="1">Whole animal</tissue>
    </source>
</reference>
<evidence type="ECO:0000313" key="2">
    <source>
        <dbReference type="Proteomes" id="UP000828390"/>
    </source>
</evidence>
<name>A0A9D4RV78_DREPO</name>
<dbReference type="AlphaFoldDB" id="A0A9D4RV78"/>
<dbReference type="Proteomes" id="UP000828390">
    <property type="component" value="Unassembled WGS sequence"/>
</dbReference>
<gene>
    <name evidence="1" type="ORF">DPMN_003915</name>
</gene>
<protein>
    <submittedName>
        <fullName evidence="1">Uncharacterized protein</fullName>
    </submittedName>
</protein>
<organism evidence="1 2">
    <name type="scientific">Dreissena polymorpha</name>
    <name type="common">Zebra mussel</name>
    <name type="synonym">Mytilus polymorpha</name>
    <dbReference type="NCBI Taxonomy" id="45954"/>
    <lineage>
        <taxon>Eukaryota</taxon>
        <taxon>Metazoa</taxon>
        <taxon>Spiralia</taxon>
        <taxon>Lophotrochozoa</taxon>
        <taxon>Mollusca</taxon>
        <taxon>Bivalvia</taxon>
        <taxon>Autobranchia</taxon>
        <taxon>Heteroconchia</taxon>
        <taxon>Euheterodonta</taxon>
        <taxon>Imparidentia</taxon>
        <taxon>Neoheterodontei</taxon>
        <taxon>Myida</taxon>
        <taxon>Dreissenoidea</taxon>
        <taxon>Dreissenidae</taxon>
        <taxon>Dreissena</taxon>
    </lineage>
</organism>
<accession>A0A9D4RV78</accession>
<sequence>MKPWMYRSVASVNRAGWDLTVAHLAMAYNNPWTAASVCAIVNAKALLTTVCQHAVVMVRAIIRQTRVHATTGQGSTSMAIGEPCVRPSLVLA</sequence>